<reference evidence="3" key="1">
    <citation type="journal article" date="2023" name="Int. J. Mol. Sci.">
        <title>Metagenomics Revealed a New Genus 'Candidatus Thiocaldithrix dubininis' gen. nov., sp. nov. and a New Species 'Candidatus Thiothrix putei' sp. nov. in the Family Thiotrichaceae, Some Members of Which Have Traits of Both Na+- and H+-Motive Energetics.</title>
        <authorList>
            <person name="Ravin N.V."/>
            <person name="Muntyan M.S."/>
            <person name="Smolyakov D.D."/>
            <person name="Rudenko T.S."/>
            <person name="Beletsky A.V."/>
            <person name="Mardanov A.V."/>
            <person name="Grabovich M.Y."/>
        </authorList>
    </citation>
    <scope>NUCLEOTIDE SEQUENCE</scope>
    <source>
        <strain evidence="3">GKL-01</strain>
    </source>
</reference>
<reference evidence="3" key="2">
    <citation type="submission" date="2023-04" db="EMBL/GenBank/DDBJ databases">
        <authorList>
            <person name="Beletskiy A.V."/>
            <person name="Mardanov A.V."/>
            <person name="Ravin N.V."/>
        </authorList>
    </citation>
    <scope>NUCLEOTIDE SEQUENCE</scope>
    <source>
        <strain evidence="3">GKL-01</strain>
    </source>
</reference>
<name>A0AA95HB52_9GAMM</name>
<keyword evidence="2" id="KW-1133">Transmembrane helix</keyword>
<feature type="transmembrane region" description="Helical" evidence="2">
    <location>
        <begin position="7"/>
        <end position="32"/>
    </location>
</feature>
<evidence type="ECO:0008006" key="4">
    <source>
        <dbReference type="Google" id="ProtNLM"/>
    </source>
</evidence>
<dbReference type="EMBL" id="CP124755">
    <property type="protein sequence ID" value="WGZ91789.1"/>
    <property type="molecule type" value="Genomic_DNA"/>
</dbReference>
<dbReference type="InterPro" id="IPR036280">
    <property type="entry name" value="Multihaem_cyt_sf"/>
</dbReference>
<evidence type="ECO:0000256" key="2">
    <source>
        <dbReference type="SAM" id="Phobius"/>
    </source>
</evidence>
<evidence type="ECO:0000256" key="1">
    <source>
        <dbReference type="SAM" id="MobiDB-lite"/>
    </source>
</evidence>
<gene>
    <name evidence="3" type="ORF">QJT80_04755</name>
</gene>
<sequence>MGLGKQWFLGALLLSSIIGVAVMAVVLAGIILHTDASSEAANNSVTYPALSTVSSTTSASSQSVTQASSAPSIDQKLEATAQTVAQTLKSDAQAVVEKTETVVQEIKQDTAVAAAKIEQKVEAVQEKTQEIIKQVDQNTLDTSAKIEAKVENAVQTIETKAVAALDPPTKNYEKARWDPIHFKPAIDKATDADCLKCHQEVLDTNVRDTSPAGLNKDNTLAWYQTLDTYEGSQKTFHQRHLMTPFVKKVTNFSCTTCHQGNDPREETSGADVNSQPDLTMRKMVDPNVCLMCHGQFPYKNMGLSGPWHESGATFQNNCLLCHAGIRTSRHNVNFLKPAEIEKEGALNSDSCYGCHGGRAWYRISFPYPRHAWPGATPTPEWAKDRPTESDLRFLIQGSNTPAATQPTSAAAPAK</sequence>
<dbReference type="Gene3D" id="3.90.10.10">
    <property type="entry name" value="Cytochrome C3"/>
    <property type="match status" value="1"/>
</dbReference>
<dbReference type="Proteomes" id="UP001300672">
    <property type="component" value="Chromosome"/>
</dbReference>
<protein>
    <recommendedName>
        <fullName evidence="4">Doubled CXXCH motif domain-containing protein</fullName>
    </recommendedName>
</protein>
<keyword evidence="2" id="KW-0812">Transmembrane</keyword>
<organism evidence="3">
    <name type="scientific">Candidatus Thiocaldithrix dubininis</name>
    <dbReference type="NCBI Taxonomy" id="3080823"/>
    <lineage>
        <taxon>Bacteria</taxon>
        <taxon>Pseudomonadati</taxon>
        <taxon>Pseudomonadota</taxon>
        <taxon>Gammaproteobacteria</taxon>
        <taxon>Thiotrichales</taxon>
        <taxon>Thiotrichaceae</taxon>
        <taxon>Candidatus Thiocaldithrix</taxon>
    </lineage>
</organism>
<dbReference type="KEGG" id="tdu:QJT80_04755"/>
<accession>A0AA95HB52</accession>
<feature type="compositionally biased region" description="Low complexity" evidence="1">
    <location>
        <begin position="400"/>
        <end position="414"/>
    </location>
</feature>
<feature type="region of interest" description="Disordered" evidence="1">
    <location>
        <begin position="394"/>
        <end position="414"/>
    </location>
</feature>
<dbReference type="AlphaFoldDB" id="A0AA95HB52"/>
<evidence type="ECO:0000313" key="3">
    <source>
        <dbReference type="EMBL" id="WGZ91789.1"/>
    </source>
</evidence>
<dbReference type="SUPFAM" id="SSF48695">
    <property type="entry name" value="Multiheme cytochromes"/>
    <property type="match status" value="1"/>
</dbReference>
<keyword evidence="2" id="KW-0472">Membrane</keyword>
<proteinExistence type="predicted"/>